<evidence type="ECO:0000313" key="3">
    <source>
        <dbReference type="Proteomes" id="UP000027135"/>
    </source>
</evidence>
<feature type="compositionally biased region" description="Polar residues" evidence="1">
    <location>
        <begin position="88"/>
        <end position="100"/>
    </location>
</feature>
<dbReference type="InParanoid" id="A0A067QK88"/>
<protein>
    <submittedName>
        <fullName evidence="2">Uncharacterized protein</fullName>
    </submittedName>
</protein>
<accession>A0A067QK88</accession>
<feature type="region of interest" description="Disordered" evidence="1">
    <location>
        <begin position="1"/>
        <end position="100"/>
    </location>
</feature>
<keyword evidence="3" id="KW-1185">Reference proteome</keyword>
<sequence length="100" mass="11792">MMEIFELRSSERAQRSRQHERGTSAERRYKRSHRRSPTSSNHRRQHRHRHRGGHGGGHTHRGHRDLAEHSRRSYSSSQVSFQQVSEAARTNLSCGFLQQH</sequence>
<dbReference type="EMBL" id="KK853353">
    <property type="protein sequence ID" value="KDR08239.1"/>
    <property type="molecule type" value="Genomic_DNA"/>
</dbReference>
<organism evidence="2 3">
    <name type="scientific">Zootermopsis nevadensis</name>
    <name type="common">Dampwood termite</name>
    <dbReference type="NCBI Taxonomy" id="136037"/>
    <lineage>
        <taxon>Eukaryota</taxon>
        <taxon>Metazoa</taxon>
        <taxon>Ecdysozoa</taxon>
        <taxon>Arthropoda</taxon>
        <taxon>Hexapoda</taxon>
        <taxon>Insecta</taxon>
        <taxon>Pterygota</taxon>
        <taxon>Neoptera</taxon>
        <taxon>Polyneoptera</taxon>
        <taxon>Dictyoptera</taxon>
        <taxon>Blattodea</taxon>
        <taxon>Blattoidea</taxon>
        <taxon>Termitoidae</taxon>
        <taxon>Termopsidae</taxon>
        <taxon>Zootermopsis</taxon>
    </lineage>
</organism>
<feature type="compositionally biased region" description="Low complexity" evidence="1">
    <location>
        <begin position="73"/>
        <end position="85"/>
    </location>
</feature>
<dbReference type="Proteomes" id="UP000027135">
    <property type="component" value="Unassembled WGS sequence"/>
</dbReference>
<gene>
    <name evidence="2" type="ORF">L798_01957</name>
</gene>
<dbReference type="AlphaFoldDB" id="A0A067QK88"/>
<evidence type="ECO:0000313" key="2">
    <source>
        <dbReference type="EMBL" id="KDR08239.1"/>
    </source>
</evidence>
<feature type="compositionally biased region" description="Basic residues" evidence="1">
    <location>
        <begin position="28"/>
        <end position="63"/>
    </location>
</feature>
<name>A0A067QK88_ZOONE</name>
<dbReference type="STRING" id="136037.A0A067QK88"/>
<reference evidence="2 3" key="1">
    <citation type="journal article" date="2014" name="Nat. Commun.">
        <title>Molecular traces of alternative social organization in a termite genome.</title>
        <authorList>
            <person name="Terrapon N."/>
            <person name="Li C."/>
            <person name="Robertson H.M."/>
            <person name="Ji L."/>
            <person name="Meng X."/>
            <person name="Booth W."/>
            <person name="Chen Z."/>
            <person name="Childers C.P."/>
            <person name="Glastad K.M."/>
            <person name="Gokhale K."/>
            <person name="Gowin J."/>
            <person name="Gronenberg W."/>
            <person name="Hermansen R.A."/>
            <person name="Hu H."/>
            <person name="Hunt B.G."/>
            <person name="Huylmans A.K."/>
            <person name="Khalil S.M."/>
            <person name="Mitchell R.D."/>
            <person name="Munoz-Torres M.C."/>
            <person name="Mustard J.A."/>
            <person name="Pan H."/>
            <person name="Reese J.T."/>
            <person name="Scharf M.E."/>
            <person name="Sun F."/>
            <person name="Vogel H."/>
            <person name="Xiao J."/>
            <person name="Yang W."/>
            <person name="Yang Z."/>
            <person name="Yang Z."/>
            <person name="Zhou J."/>
            <person name="Zhu J."/>
            <person name="Brent C.S."/>
            <person name="Elsik C.G."/>
            <person name="Goodisman M.A."/>
            <person name="Liberles D.A."/>
            <person name="Roe R.M."/>
            <person name="Vargo E.L."/>
            <person name="Vilcinskas A."/>
            <person name="Wang J."/>
            <person name="Bornberg-Bauer E."/>
            <person name="Korb J."/>
            <person name="Zhang G."/>
            <person name="Liebig J."/>
        </authorList>
    </citation>
    <scope>NUCLEOTIDE SEQUENCE [LARGE SCALE GENOMIC DNA]</scope>
    <source>
        <tissue evidence="2">Whole organism</tissue>
    </source>
</reference>
<evidence type="ECO:0000256" key="1">
    <source>
        <dbReference type="SAM" id="MobiDB-lite"/>
    </source>
</evidence>
<proteinExistence type="predicted"/>
<feature type="compositionally biased region" description="Basic and acidic residues" evidence="1">
    <location>
        <begin position="1"/>
        <end position="27"/>
    </location>
</feature>